<evidence type="ECO:0000313" key="12">
    <source>
        <dbReference type="EMBL" id="SNS53386.1"/>
    </source>
</evidence>
<dbReference type="EMBL" id="FZPD01000001">
    <property type="protein sequence ID" value="SNS53386.1"/>
    <property type="molecule type" value="Genomic_DNA"/>
</dbReference>
<dbReference type="PANTHER" id="PTHR43706:SF47">
    <property type="entry name" value="EXTERNAL NADH-UBIQUINONE OXIDOREDUCTASE 1, MITOCHONDRIAL-RELATED"/>
    <property type="match status" value="1"/>
</dbReference>
<comment type="similarity">
    <text evidence="1">Belongs to the NADH dehydrogenase family.</text>
</comment>
<proteinExistence type="inferred from homology"/>
<sequence>MAIPTHLKLSVPETEHPRIVIIGGGFGGLKLAKALKKVKAQVVMLDRNNFHTFQPLLYQVATAGLEPDSIAGPLRKSFEGHFNYIFRMVKVTGVDFEKQEVQTKIGNLTYDYLVIASGSVTNYFGNEELQKKVLPLKRVVHALDLRSHILQTFEQAELTEDYDKRDRMMNFTVVGGGPTGVEVSGALAELRNHILPSDYPDLNFGMMQINLVEGSDRLLNGMSEKSGKESLKALEKLGVKVRLNSMVESFNDGIIKLNDGTLESDSVIWAAGVKGNIINGINAESLTKGRILVDEFNRAKGQERVFAIGDVAMMQTEDYPDGHPMMAPVAMQQGTHLAKNFKRLFSGKDLEPFEYFDKGSMATIGRNKAVVDMPGGLHFKGFFAWLIWMFVHILYLIGFRNKLITLNNWIWSYFTYDKGTRLIIRTFSAEQRRKVSQYE</sequence>
<dbReference type="OrthoDB" id="9781621at2"/>
<dbReference type="PANTHER" id="PTHR43706">
    <property type="entry name" value="NADH DEHYDROGENASE"/>
    <property type="match status" value="1"/>
</dbReference>
<dbReference type="Pfam" id="PF07992">
    <property type="entry name" value="Pyr_redox_2"/>
    <property type="match status" value="1"/>
</dbReference>
<feature type="transmembrane region" description="Helical" evidence="9">
    <location>
        <begin position="382"/>
        <end position="399"/>
    </location>
</feature>
<evidence type="ECO:0000256" key="9">
    <source>
        <dbReference type="SAM" id="Phobius"/>
    </source>
</evidence>
<reference evidence="12 13" key="1">
    <citation type="submission" date="2017-06" db="EMBL/GenBank/DDBJ databases">
        <authorList>
            <person name="Kim H.J."/>
            <person name="Triplett B.A."/>
        </authorList>
    </citation>
    <scope>NUCLEOTIDE SEQUENCE [LARGE SCALE GENOMIC DNA]</scope>
    <source>
        <strain evidence="12 13">DSM 19307</strain>
    </source>
</reference>
<gene>
    <name evidence="12" type="ORF">SAMN05421640_0557</name>
</gene>
<keyword evidence="5" id="KW-0809">Transit peptide</keyword>
<dbReference type="RefSeq" id="WP_089355315.1">
    <property type="nucleotide sequence ID" value="NZ_FZPD01000001.1"/>
</dbReference>
<dbReference type="InterPro" id="IPR045024">
    <property type="entry name" value="NDH-2"/>
</dbReference>
<keyword evidence="9" id="KW-0472">Membrane</keyword>
<dbReference type="Pfam" id="PF22366">
    <property type="entry name" value="NDH2_C"/>
    <property type="match status" value="1"/>
</dbReference>
<evidence type="ECO:0000256" key="4">
    <source>
        <dbReference type="ARBA" id="ARBA00022827"/>
    </source>
</evidence>
<feature type="domain" description="FAD/NAD(P)-binding" evidence="10">
    <location>
        <begin position="18"/>
        <end position="334"/>
    </location>
</feature>
<dbReference type="EC" id="1.6.5.9" evidence="2"/>
<dbReference type="GO" id="GO:0050136">
    <property type="term" value="F:NADH dehydrogenase (quinone) (non-electrogenic) activity"/>
    <property type="evidence" value="ECO:0007669"/>
    <property type="project" value="UniProtKB-EC"/>
</dbReference>
<comment type="catalytic activity">
    <reaction evidence="8">
        <text>a quinone + NADH + H(+) = a quinol + NAD(+)</text>
        <dbReference type="Rhea" id="RHEA:46160"/>
        <dbReference type="ChEBI" id="CHEBI:15378"/>
        <dbReference type="ChEBI" id="CHEBI:24646"/>
        <dbReference type="ChEBI" id="CHEBI:57540"/>
        <dbReference type="ChEBI" id="CHEBI:57945"/>
        <dbReference type="ChEBI" id="CHEBI:132124"/>
        <dbReference type="EC" id="1.6.5.9"/>
    </reaction>
</comment>
<dbReference type="InterPro" id="IPR036188">
    <property type="entry name" value="FAD/NAD-bd_sf"/>
</dbReference>
<dbReference type="InterPro" id="IPR023753">
    <property type="entry name" value="FAD/NAD-binding_dom"/>
</dbReference>
<evidence type="ECO:0000256" key="8">
    <source>
        <dbReference type="ARBA" id="ARBA00047599"/>
    </source>
</evidence>
<evidence type="ECO:0000256" key="7">
    <source>
        <dbReference type="ARBA" id="ARBA00023027"/>
    </source>
</evidence>
<dbReference type="AlphaFoldDB" id="A0A239F916"/>
<dbReference type="Gene3D" id="3.50.50.100">
    <property type="match status" value="1"/>
</dbReference>
<evidence type="ECO:0000313" key="13">
    <source>
        <dbReference type="Proteomes" id="UP000198393"/>
    </source>
</evidence>
<dbReference type="Proteomes" id="UP000198393">
    <property type="component" value="Unassembled WGS sequence"/>
</dbReference>
<evidence type="ECO:0000259" key="11">
    <source>
        <dbReference type="Pfam" id="PF22366"/>
    </source>
</evidence>
<keyword evidence="3" id="KW-0285">Flavoprotein</keyword>
<keyword evidence="4" id="KW-0274">FAD</keyword>
<evidence type="ECO:0000256" key="1">
    <source>
        <dbReference type="ARBA" id="ARBA00005272"/>
    </source>
</evidence>
<dbReference type="InterPro" id="IPR054585">
    <property type="entry name" value="NDH2-like_C"/>
</dbReference>
<keyword evidence="13" id="KW-1185">Reference proteome</keyword>
<name>A0A239F916_EKHLU</name>
<organism evidence="12 13">
    <name type="scientific">Ekhidna lutea</name>
    <dbReference type="NCBI Taxonomy" id="447679"/>
    <lineage>
        <taxon>Bacteria</taxon>
        <taxon>Pseudomonadati</taxon>
        <taxon>Bacteroidota</taxon>
        <taxon>Cytophagia</taxon>
        <taxon>Cytophagales</taxon>
        <taxon>Reichenbachiellaceae</taxon>
        <taxon>Ekhidna</taxon>
    </lineage>
</organism>
<keyword evidence="9" id="KW-0812">Transmembrane</keyword>
<evidence type="ECO:0000256" key="3">
    <source>
        <dbReference type="ARBA" id="ARBA00022630"/>
    </source>
</evidence>
<dbReference type="PRINTS" id="PR00411">
    <property type="entry name" value="PNDRDTASEI"/>
</dbReference>
<feature type="domain" description="External alternative NADH-ubiquinone oxidoreductase-like C-terminal" evidence="11">
    <location>
        <begin position="358"/>
        <end position="414"/>
    </location>
</feature>
<keyword evidence="6" id="KW-0560">Oxidoreductase</keyword>
<keyword evidence="9" id="KW-1133">Transmembrane helix</keyword>
<dbReference type="SUPFAM" id="SSF51905">
    <property type="entry name" value="FAD/NAD(P)-binding domain"/>
    <property type="match status" value="1"/>
</dbReference>
<dbReference type="PRINTS" id="PR00368">
    <property type="entry name" value="FADPNR"/>
</dbReference>
<accession>A0A239F916</accession>
<protein>
    <recommendedName>
        <fullName evidence="2">NADH:ubiquinone reductase (non-electrogenic)</fullName>
        <ecNumber evidence="2">1.6.5.9</ecNumber>
    </recommendedName>
</protein>
<evidence type="ECO:0000259" key="10">
    <source>
        <dbReference type="Pfam" id="PF07992"/>
    </source>
</evidence>
<evidence type="ECO:0000256" key="6">
    <source>
        <dbReference type="ARBA" id="ARBA00023002"/>
    </source>
</evidence>
<evidence type="ECO:0000256" key="5">
    <source>
        <dbReference type="ARBA" id="ARBA00022946"/>
    </source>
</evidence>
<keyword evidence="7" id="KW-0520">NAD</keyword>
<evidence type="ECO:0000256" key="2">
    <source>
        <dbReference type="ARBA" id="ARBA00012637"/>
    </source>
</evidence>